<protein>
    <submittedName>
        <fullName evidence="3">Uncharacterized protein</fullName>
    </submittedName>
</protein>
<accession>A0AAN8S7G6</accession>
<evidence type="ECO:0000256" key="2">
    <source>
        <dbReference type="SAM" id="SignalP"/>
    </source>
</evidence>
<feature type="compositionally biased region" description="Basic and acidic residues" evidence="1">
    <location>
        <begin position="116"/>
        <end position="125"/>
    </location>
</feature>
<feature type="chain" id="PRO_5043043303" evidence="2">
    <location>
        <begin position="29"/>
        <end position="199"/>
    </location>
</feature>
<keyword evidence="2" id="KW-0732">Signal</keyword>
<reference evidence="3 4" key="1">
    <citation type="submission" date="2023-10" db="EMBL/GenBank/DDBJ databases">
        <title>Genomes of two closely related lineages of the louse Polyplax serrata with different host specificities.</title>
        <authorList>
            <person name="Martinu J."/>
            <person name="Tarabai H."/>
            <person name="Stefka J."/>
            <person name="Hypsa V."/>
        </authorList>
    </citation>
    <scope>NUCLEOTIDE SEQUENCE [LARGE SCALE GENOMIC DNA]</scope>
    <source>
        <strain evidence="3">HR10_N</strain>
    </source>
</reference>
<dbReference type="EMBL" id="JAWJWE010000003">
    <property type="protein sequence ID" value="KAK6638537.1"/>
    <property type="molecule type" value="Genomic_DNA"/>
</dbReference>
<gene>
    <name evidence="3" type="ORF">RUM43_006804</name>
</gene>
<dbReference type="Proteomes" id="UP001372834">
    <property type="component" value="Unassembled WGS sequence"/>
</dbReference>
<dbReference type="AlphaFoldDB" id="A0AAN8S7G6"/>
<name>A0AAN8S7G6_POLSC</name>
<feature type="compositionally biased region" description="Polar residues" evidence="1">
    <location>
        <begin position="126"/>
        <end position="136"/>
    </location>
</feature>
<organism evidence="3 4">
    <name type="scientific">Polyplax serrata</name>
    <name type="common">Common mouse louse</name>
    <dbReference type="NCBI Taxonomy" id="468196"/>
    <lineage>
        <taxon>Eukaryota</taxon>
        <taxon>Metazoa</taxon>
        <taxon>Ecdysozoa</taxon>
        <taxon>Arthropoda</taxon>
        <taxon>Hexapoda</taxon>
        <taxon>Insecta</taxon>
        <taxon>Pterygota</taxon>
        <taxon>Neoptera</taxon>
        <taxon>Paraneoptera</taxon>
        <taxon>Psocodea</taxon>
        <taxon>Troctomorpha</taxon>
        <taxon>Phthiraptera</taxon>
        <taxon>Anoplura</taxon>
        <taxon>Polyplacidae</taxon>
        <taxon>Polyplax</taxon>
    </lineage>
</organism>
<evidence type="ECO:0000313" key="4">
    <source>
        <dbReference type="Proteomes" id="UP001372834"/>
    </source>
</evidence>
<proteinExistence type="predicted"/>
<evidence type="ECO:0000256" key="1">
    <source>
        <dbReference type="SAM" id="MobiDB-lite"/>
    </source>
</evidence>
<comment type="caution">
    <text evidence="3">The sequence shown here is derived from an EMBL/GenBank/DDBJ whole genome shotgun (WGS) entry which is preliminary data.</text>
</comment>
<feature type="signal peptide" evidence="2">
    <location>
        <begin position="1"/>
        <end position="28"/>
    </location>
</feature>
<feature type="region of interest" description="Disordered" evidence="1">
    <location>
        <begin position="116"/>
        <end position="136"/>
    </location>
</feature>
<evidence type="ECO:0000313" key="3">
    <source>
        <dbReference type="EMBL" id="KAK6638537.1"/>
    </source>
</evidence>
<sequence length="199" mass="23146">MIFLMTWAFHRFWLILHFLLVIVNVTESRYLKNAETTNQLSQHSMNALDEDIDLETVVEDYYDDLWQYLETFGDKSKKKFNEEKKKEELGQPNFADYDYMSDMAVAPEPIKDEKTHKVTTEKENGSHGNEQPVNGSQIDLNVLRANRESFDQKSKVPPALSLSLSPIVQPIDHRISRIATEDLCRARTTSEHQIEIKSR</sequence>